<dbReference type="GO" id="GO:0006355">
    <property type="term" value="P:regulation of DNA-templated transcription"/>
    <property type="evidence" value="ECO:0007669"/>
    <property type="project" value="InterPro"/>
</dbReference>
<dbReference type="Proteomes" id="UP000813463">
    <property type="component" value="Chromosome 4"/>
</dbReference>
<sequence length="651" mass="71824">MSDSRIYELEDIVWELGDNDDHIVPQPGGKKSGFSVECDSSKRPQLQLRCAESNVDNKSASYNFIQRKEGTSCRSVKEEKEKMLDNSPRNHSSSGGLSASLDGDSTGNYLCSPSDEERTFNHCMTSSNMDPTGNEICADDPTLEEKAASMDNNFYQFELNNTTHTEGDLDFFGKNMDEKESNDLLYYGWSEIENFEDVDRMFRNCDSTFGLDIDNNVELGWFSSSHATEGSNDAIKPSFNFSDCSTSGLDGMTEKQVYGMNTDGLVADKSDEKLAPVSCNRGLEKLTTNGSCTSMNSSNLNESGMVSGIDGESQIHSHISQPKHQKPSEGKRKECPSENSVSFIHFDSPNQAAESNHSLKFQYSFSSENRQQNEATHCTSVQMPVPLVNPDNSHATNKVLPSTTSSIIKSEDSGLPSTSPRESSYASSQMHSVEIVHDVTLQNASVPRNKKKYRPQRRLPGHPEKGNLMVQREDPDPICSKKLCDFENEAEGQSEVDDAAGIATELDSSNRQESSCMSSVLDEVSIDASSFQQLQNVMEKLDVRTKLCIRDSLYRLARSAQRRHKCGDEDDKDTSGAFLSDGTNKCAGFMDMETDTNPIDRSIAHLLFHRPSDPSAAAPLDTLPVMSHTMGEACNHGPLIADKPACQEDTT</sequence>
<dbReference type="GO" id="GO:0007623">
    <property type="term" value="P:circadian rhythm"/>
    <property type="evidence" value="ECO:0007669"/>
    <property type="project" value="InterPro"/>
</dbReference>
<dbReference type="RefSeq" id="XP_021860088.1">
    <property type="nucleotide sequence ID" value="XM_022004396.2"/>
</dbReference>
<feature type="compositionally biased region" description="Basic and acidic residues" evidence="1">
    <location>
        <begin position="74"/>
        <end position="84"/>
    </location>
</feature>
<dbReference type="InterPro" id="IPR039928">
    <property type="entry name" value="LNK"/>
</dbReference>
<dbReference type="OrthoDB" id="618331at2759"/>
<feature type="compositionally biased region" description="Polar residues" evidence="1">
    <location>
        <begin position="398"/>
        <end position="408"/>
    </location>
</feature>
<name>A0A9R0J3Z3_SPIOL</name>
<organism evidence="2 3">
    <name type="scientific">Spinacia oleracea</name>
    <name type="common">Spinach</name>
    <dbReference type="NCBI Taxonomy" id="3562"/>
    <lineage>
        <taxon>Eukaryota</taxon>
        <taxon>Viridiplantae</taxon>
        <taxon>Streptophyta</taxon>
        <taxon>Embryophyta</taxon>
        <taxon>Tracheophyta</taxon>
        <taxon>Spermatophyta</taxon>
        <taxon>Magnoliopsida</taxon>
        <taxon>eudicotyledons</taxon>
        <taxon>Gunneridae</taxon>
        <taxon>Pentapetalae</taxon>
        <taxon>Caryophyllales</taxon>
        <taxon>Chenopodiaceae</taxon>
        <taxon>Chenopodioideae</taxon>
        <taxon>Anserineae</taxon>
        <taxon>Spinacia</taxon>
    </lineage>
</organism>
<feature type="region of interest" description="Disordered" evidence="1">
    <location>
        <begin position="74"/>
        <end position="111"/>
    </location>
</feature>
<evidence type="ECO:0000313" key="2">
    <source>
        <dbReference type="Proteomes" id="UP000813463"/>
    </source>
</evidence>
<feature type="compositionally biased region" description="Basic and acidic residues" evidence="1">
    <location>
        <begin position="461"/>
        <end position="474"/>
    </location>
</feature>
<feature type="region of interest" description="Disordered" evidence="1">
    <location>
        <begin position="398"/>
        <end position="430"/>
    </location>
</feature>
<keyword evidence="2" id="KW-1185">Reference proteome</keyword>
<proteinExistence type="predicted"/>
<reference evidence="3" key="2">
    <citation type="submission" date="2025-08" db="UniProtKB">
        <authorList>
            <consortium name="RefSeq"/>
        </authorList>
    </citation>
    <scope>IDENTIFICATION</scope>
    <source>
        <tissue evidence="3">Leaf</tissue>
    </source>
</reference>
<evidence type="ECO:0000256" key="1">
    <source>
        <dbReference type="SAM" id="MobiDB-lite"/>
    </source>
</evidence>
<gene>
    <name evidence="3" type="primary">LOC110799181</name>
</gene>
<evidence type="ECO:0000313" key="3">
    <source>
        <dbReference type="RefSeq" id="XP_021860088.1"/>
    </source>
</evidence>
<dbReference type="KEGG" id="soe:110799181"/>
<feature type="compositionally biased region" description="Polar residues" evidence="1">
    <location>
        <begin position="415"/>
        <end position="430"/>
    </location>
</feature>
<feature type="region of interest" description="Disordered" evidence="1">
    <location>
        <begin position="317"/>
        <end position="338"/>
    </location>
</feature>
<dbReference type="GeneID" id="110799181"/>
<protein>
    <submittedName>
        <fullName evidence="3">Protein LNK1 isoform X1</fullName>
    </submittedName>
</protein>
<accession>A0A9R0J3Z3</accession>
<reference evidence="2" key="1">
    <citation type="journal article" date="2021" name="Nat. Commun.">
        <title>Genomic analyses provide insights into spinach domestication and the genetic basis of agronomic traits.</title>
        <authorList>
            <person name="Cai X."/>
            <person name="Sun X."/>
            <person name="Xu C."/>
            <person name="Sun H."/>
            <person name="Wang X."/>
            <person name="Ge C."/>
            <person name="Zhang Z."/>
            <person name="Wang Q."/>
            <person name="Fei Z."/>
            <person name="Jiao C."/>
            <person name="Wang Q."/>
        </authorList>
    </citation>
    <scope>NUCLEOTIDE SEQUENCE [LARGE SCALE GENOMIC DNA]</scope>
    <source>
        <strain evidence="2">cv. Varoflay</strain>
    </source>
</reference>
<dbReference type="PANTHER" id="PTHR33334">
    <property type="entry name" value="PROTEIN LNK1"/>
    <property type="match status" value="1"/>
</dbReference>
<feature type="region of interest" description="Disordered" evidence="1">
    <location>
        <begin position="452"/>
        <end position="474"/>
    </location>
</feature>
<feature type="compositionally biased region" description="Basic and acidic residues" evidence="1">
    <location>
        <begin position="326"/>
        <end position="336"/>
    </location>
</feature>
<dbReference type="AlphaFoldDB" id="A0A9R0J3Z3"/>
<dbReference type="PANTHER" id="PTHR33334:SF8">
    <property type="entry name" value="PROTEIN LNK1"/>
    <property type="match status" value="1"/>
</dbReference>
<feature type="compositionally biased region" description="Low complexity" evidence="1">
    <location>
        <begin position="92"/>
        <end position="105"/>
    </location>
</feature>